<dbReference type="EMBL" id="JAVRHY010000006">
    <property type="protein sequence ID" value="MDT0618512.1"/>
    <property type="molecule type" value="Genomic_DNA"/>
</dbReference>
<evidence type="ECO:0000313" key="1">
    <source>
        <dbReference type="EMBL" id="MDT0618512.1"/>
    </source>
</evidence>
<reference evidence="1 2" key="1">
    <citation type="submission" date="2023-09" db="EMBL/GenBank/DDBJ databases">
        <authorList>
            <person name="Rey-Velasco X."/>
        </authorList>
    </citation>
    <scope>NUCLEOTIDE SEQUENCE [LARGE SCALE GENOMIC DNA]</scope>
    <source>
        <strain evidence="1 2">P385</strain>
    </source>
</reference>
<keyword evidence="2" id="KW-1185">Reference proteome</keyword>
<proteinExistence type="predicted"/>
<accession>A0ABU3B9M6</accession>
<comment type="caution">
    <text evidence="1">The sequence shown here is derived from an EMBL/GenBank/DDBJ whole genome shotgun (WGS) entry which is preliminary data.</text>
</comment>
<name>A0ABU3B9M6_9GAMM</name>
<dbReference type="RefSeq" id="WP_311658638.1">
    <property type="nucleotide sequence ID" value="NZ_JAVRHY010000006.1"/>
</dbReference>
<gene>
    <name evidence="1" type="ORF">RM531_08480</name>
</gene>
<dbReference type="Gene3D" id="1.10.3210.10">
    <property type="entry name" value="Hypothetical protein af1432"/>
    <property type="match status" value="1"/>
</dbReference>
<dbReference type="SUPFAM" id="SSF109604">
    <property type="entry name" value="HD-domain/PDEase-like"/>
    <property type="match status" value="1"/>
</dbReference>
<dbReference type="Proteomes" id="UP001259982">
    <property type="component" value="Unassembled WGS sequence"/>
</dbReference>
<dbReference type="Pfam" id="PF12917">
    <property type="entry name" value="YfbR-like"/>
    <property type="match status" value="1"/>
</dbReference>
<evidence type="ECO:0000313" key="2">
    <source>
        <dbReference type="Proteomes" id="UP001259982"/>
    </source>
</evidence>
<protein>
    <submittedName>
        <fullName evidence="1">YfbR-like 5'-deoxynucleotidase</fullName>
    </submittedName>
</protein>
<sequence length="203" mass="23521">METAAPYQVQPTHTLRLRDIARMAHVTRWHTVRTARDQTLAEHLYIVTMISHELARRVLGDRLTDQDRLAVYDWALRHDTPEIITGDVPTPTKHQLGKMYTDQSPLDLLEESVCRDFTEAKNRVRDTPLKILVKLADIAEAIVFLNVESVTDQGRRIQSRLHDQYRLHVQQAATRWPDHHWDAALAALDELLHGEETAELDWN</sequence>
<organism evidence="1 2">
    <name type="scientific">Spectribacter acetivorans</name>
    <dbReference type="NCBI Taxonomy" id="3075603"/>
    <lineage>
        <taxon>Bacteria</taxon>
        <taxon>Pseudomonadati</taxon>
        <taxon>Pseudomonadota</taxon>
        <taxon>Gammaproteobacteria</taxon>
        <taxon>Salinisphaerales</taxon>
        <taxon>Salinisphaeraceae</taxon>
        <taxon>Spectribacter</taxon>
    </lineage>
</organism>